<dbReference type="PANTHER" id="PTHR12415">
    <property type="entry name" value="TYROSYL-DNA PHOSPHODIESTERASE 1"/>
    <property type="match status" value="1"/>
</dbReference>
<dbReference type="HOGENOM" id="CLU_007773_2_0_1"/>
<accession>U7PNJ4</accession>
<dbReference type="InterPro" id="IPR003903">
    <property type="entry name" value="UIM_dom"/>
</dbReference>
<protein>
    <submittedName>
        <fullName evidence="4">Uncharacterized protein</fullName>
    </submittedName>
</protein>
<dbReference type="InterPro" id="IPR010347">
    <property type="entry name" value="Tdp1"/>
</dbReference>
<evidence type="ECO:0000256" key="3">
    <source>
        <dbReference type="SAM" id="MobiDB-lite"/>
    </source>
</evidence>
<feature type="region of interest" description="Disordered" evidence="3">
    <location>
        <begin position="1"/>
        <end position="110"/>
    </location>
</feature>
<feature type="active site" description="Nucleophile" evidence="1">
    <location>
        <position position="372"/>
    </location>
</feature>
<feature type="compositionally biased region" description="Acidic residues" evidence="3">
    <location>
        <begin position="191"/>
        <end position="200"/>
    </location>
</feature>
<feature type="region of interest" description="Disordered" evidence="3">
    <location>
        <begin position="132"/>
        <end position="250"/>
    </location>
</feature>
<evidence type="ECO:0000313" key="4">
    <source>
        <dbReference type="EMBL" id="ERS97157.1"/>
    </source>
</evidence>
<keyword evidence="5" id="KW-1185">Reference proteome</keyword>
<feature type="compositionally biased region" description="Low complexity" evidence="3">
    <location>
        <begin position="55"/>
        <end position="71"/>
    </location>
</feature>
<name>U7PNJ4_SPOS1</name>
<organism evidence="4 5">
    <name type="scientific">Sporothrix schenckii (strain ATCC 58251 / de Perez 2211183)</name>
    <name type="common">Rose-picker's disease fungus</name>
    <dbReference type="NCBI Taxonomy" id="1391915"/>
    <lineage>
        <taxon>Eukaryota</taxon>
        <taxon>Fungi</taxon>
        <taxon>Dikarya</taxon>
        <taxon>Ascomycota</taxon>
        <taxon>Pezizomycotina</taxon>
        <taxon>Sordariomycetes</taxon>
        <taxon>Sordariomycetidae</taxon>
        <taxon>Ophiostomatales</taxon>
        <taxon>Ophiostomataceae</taxon>
        <taxon>Sporothrix</taxon>
    </lineage>
</organism>
<dbReference type="GO" id="GO:0005634">
    <property type="term" value="C:nucleus"/>
    <property type="evidence" value="ECO:0007669"/>
    <property type="project" value="InterPro"/>
</dbReference>
<dbReference type="SUPFAM" id="SSF56024">
    <property type="entry name" value="Phospholipase D/nuclease"/>
    <property type="match status" value="1"/>
</dbReference>
<dbReference type="GO" id="GO:0003690">
    <property type="term" value="F:double-stranded DNA binding"/>
    <property type="evidence" value="ECO:0007669"/>
    <property type="project" value="TreeGrafter"/>
</dbReference>
<dbReference type="STRING" id="1391915.U7PNJ4"/>
<feature type="compositionally biased region" description="Basic and acidic residues" evidence="3">
    <location>
        <begin position="155"/>
        <end position="169"/>
    </location>
</feature>
<dbReference type="GO" id="GO:0017005">
    <property type="term" value="F:3'-tyrosyl-DNA phosphodiesterase activity"/>
    <property type="evidence" value="ECO:0007669"/>
    <property type="project" value="TreeGrafter"/>
</dbReference>
<dbReference type="OrthoDB" id="47785at2759"/>
<evidence type="ECO:0000256" key="1">
    <source>
        <dbReference type="PIRSR" id="PIRSR610347-1"/>
    </source>
</evidence>
<dbReference type="Pfam" id="PF02809">
    <property type="entry name" value="UIM"/>
    <property type="match status" value="1"/>
</dbReference>
<dbReference type="PANTHER" id="PTHR12415:SF4">
    <property type="entry name" value="TYROSYL-DNA PHOSPHODIESTERASE DOMAIN-CONTAINING PROTEIN"/>
    <property type="match status" value="1"/>
</dbReference>
<dbReference type="AlphaFoldDB" id="U7PNJ4"/>
<dbReference type="eggNOG" id="KOG2031">
    <property type="taxonomic scope" value="Eukaryota"/>
</dbReference>
<dbReference type="Proteomes" id="UP000018087">
    <property type="component" value="Unassembled WGS sequence"/>
</dbReference>
<dbReference type="Pfam" id="PF06087">
    <property type="entry name" value="Tyr-DNA_phospho"/>
    <property type="match status" value="1"/>
</dbReference>
<proteinExistence type="predicted"/>
<sequence length="526" mass="57292">MDELALRQLNGDEDEDEALRRALALSMGDTDGAPGTSDGTGAHSDSGAKSRVHVRSLSDATTASTASTASLTPPPPRPENSDASPKSAADLTKPDGPTATDAPAGPIDAAATATAPAMSLLNLDRKAMEAERLARRQKALEAQQSQSVIATGAEASKDNTQHLLKKEGHVAQPWKLQLSPKKRKAEGDIIVIDDDDDDETENAKGDDNEGKKGSDDRRREIQQPNLYPVPRRRKIDLEESGSGKSTATSYARESFKGQLAGPSGAVLSAPPSPHLPYARGVVKKTWVRGQPRRGDDVTIEEVWQRDTLELAVLSSFQWDENWMMSRLDMRRTRVMLIAYAADNIQKEQMKANSQGSNIRFCFPRVQTMGHMHSKLQLLKFPGHLRIAVPTGNLVPYDWGETGTLENMVFLIDLPKLPKGRSAEGTGTPFMENLSYFLTAQGVDAAMVQSLRSYDFSETVRYAFVHSISGSHMDESWKRTGYSGLGRAVKAMGWASTDPIQVDYICSSVGSVSDDLLNALYFACQGK</sequence>
<dbReference type="GO" id="GO:0006281">
    <property type="term" value="P:DNA repair"/>
    <property type="evidence" value="ECO:0007669"/>
    <property type="project" value="InterPro"/>
</dbReference>
<feature type="binding site" evidence="2">
    <location>
        <position position="374"/>
    </location>
    <ligand>
        <name>substrate</name>
    </ligand>
</feature>
<gene>
    <name evidence="4" type="ORF">HMPREF1624_06488</name>
</gene>
<feature type="compositionally biased region" description="Basic and acidic residues" evidence="3">
    <location>
        <begin position="201"/>
        <end position="221"/>
    </location>
</feature>
<evidence type="ECO:0000256" key="2">
    <source>
        <dbReference type="PIRSR" id="PIRSR610347-2"/>
    </source>
</evidence>
<dbReference type="Gene3D" id="3.30.870.10">
    <property type="entry name" value="Endonuclease Chain A"/>
    <property type="match status" value="2"/>
</dbReference>
<dbReference type="CDD" id="cd09122">
    <property type="entry name" value="PLDc_Tdp1_1"/>
    <property type="match status" value="1"/>
</dbReference>
<feature type="compositionally biased region" description="Low complexity" evidence="3">
    <location>
        <begin position="94"/>
        <end position="110"/>
    </location>
</feature>
<evidence type="ECO:0000313" key="5">
    <source>
        <dbReference type="Proteomes" id="UP000018087"/>
    </source>
</evidence>
<reference evidence="5" key="1">
    <citation type="journal article" date="2014" name="Genome Announc.">
        <title>Genome sequence of the pathogenic fungus Sporothrix schenckii (ATCC 58251).</title>
        <authorList>
            <person name="Cuomo C.A."/>
            <person name="Rodriguez-Del Valle N."/>
            <person name="Perez-Sanchez L."/>
            <person name="Abouelleil A."/>
            <person name="Goldberg J."/>
            <person name="Young S."/>
            <person name="Zeng Q."/>
            <person name="Birren B.W."/>
        </authorList>
    </citation>
    <scope>NUCLEOTIDE SEQUENCE [LARGE SCALE GENOMIC DNA]</scope>
    <source>
        <strain evidence="5">ATCC 58251 / de Perez 2211183</strain>
    </source>
</reference>
<dbReference type="EMBL" id="KI440848">
    <property type="protein sequence ID" value="ERS97157.1"/>
    <property type="molecule type" value="Genomic_DNA"/>
</dbReference>
<dbReference type="GO" id="GO:0003697">
    <property type="term" value="F:single-stranded DNA binding"/>
    <property type="evidence" value="ECO:0007669"/>
    <property type="project" value="TreeGrafter"/>
</dbReference>